<gene>
    <name evidence="2" type="ORF">A2527_10065</name>
</gene>
<dbReference type="InterPro" id="IPR007313">
    <property type="entry name" value="FxsA"/>
</dbReference>
<dbReference type="GO" id="GO:0016020">
    <property type="term" value="C:membrane"/>
    <property type="evidence" value="ECO:0007669"/>
    <property type="project" value="InterPro"/>
</dbReference>
<keyword evidence="1" id="KW-0472">Membrane</keyword>
<evidence type="ECO:0000256" key="1">
    <source>
        <dbReference type="SAM" id="Phobius"/>
    </source>
</evidence>
<name>A0A1F6G9X4_9PROT</name>
<protein>
    <submittedName>
        <fullName evidence="2">Uncharacterized protein</fullName>
    </submittedName>
</protein>
<proteinExistence type="predicted"/>
<feature type="transmembrane region" description="Helical" evidence="1">
    <location>
        <begin position="6"/>
        <end position="23"/>
    </location>
</feature>
<keyword evidence="1" id="KW-0812">Transmembrane</keyword>
<reference evidence="2 3" key="1">
    <citation type="journal article" date="2016" name="Nat. Commun.">
        <title>Thousands of microbial genomes shed light on interconnected biogeochemical processes in an aquifer system.</title>
        <authorList>
            <person name="Anantharaman K."/>
            <person name="Brown C.T."/>
            <person name="Hug L.A."/>
            <person name="Sharon I."/>
            <person name="Castelle C.J."/>
            <person name="Probst A.J."/>
            <person name="Thomas B.C."/>
            <person name="Singh A."/>
            <person name="Wilkins M.J."/>
            <person name="Karaoz U."/>
            <person name="Brodie E.L."/>
            <person name="Williams K.H."/>
            <person name="Hubbard S.S."/>
            <person name="Banfield J.F."/>
        </authorList>
    </citation>
    <scope>NUCLEOTIDE SEQUENCE [LARGE SCALE GENOMIC DNA]</scope>
</reference>
<dbReference type="AlphaFoldDB" id="A0A1F6G9X4"/>
<comment type="caution">
    <text evidence="2">The sequence shown here is derived from an EMBL/GenBank/DDBJ whole genome shotgun (WGS) entry which is preliminary data.</text>
</comment>
<dbReference type="STRING" id="1817772.A2527_10065"/>
<accession>A0A1F6G9X4</accession>
<sequence length="122" mass="13649">MIFGLVSLAIGLTLFDLAFLILVTQGWGGWLVALSQGISFSFGLWRLWHSDRNLLLFLEIAWRKGEPVVPELWEEGLIQVGAWALVLPGFLTDLLGVLILMESSRKTIFEGLSRFFSRLGGL</sequence>
<keyword evidence="1" id="KW-1133">Transmembrane helix</keyword>
<evidence type="ECO:0000313" key="2">
    <source>
        <dbReference type="EMBL" id="OGG94913.1"/>
    </source>
</evidence>
<feature type="transmembrane region" description="Helical" evidence="1">
    <location>
        <begin position="80"/>
        <end position="101"/>
    </location>
</feature>
<dbReference type="NCBIfam" id="NF008528">
    <property type="entry name" value="PRK11463.1-2"/>
    <property type="match status" value="1"/>
</dbReference>
<evidence type="ECO:0000313" key="3">
    <source>
        <dbReference type="Proteomes" id="UP000178449"/>
    </source>
</evidence>
<dbReference type="EMBL" id="MFNE01000031">
    <property type="protein sequence ID" value="OGG94913.1"/>
    <property type="molecule type" value="Genomic_DNA"/>
</dbReference>
<dbReference type="Pfam" id="PF04186">
    <property type="entry name" value="FxsA"/>
    <property type="match status" value="1"/>
</dbReference>
<dbReference type="Proteomes" id="UP000178449">
    <property type="component" value="Unassembled WGS sequence"/>
</dbReference>
<organism evidence="2 3">
    <name type="scientific">Candidatus Lambdaproteobacteria bacterium RIFOXYD2_FULL_50_16</name>
    <dbReference type="NCBI Taxonomy" id="1817772"/>
    <lineage>
        <taxon>Bacteria</taxon>
        <taxon>Pseudomonadati</taxon>
        <taxon>Pseudomonadota</taxon>
        <taxon>Candidatus Lambdaproteobacteria</taxon>
    </lineage>
</organism>